<gene>
    <name evidence="2" type="ORF">GCM10023191_051110</name>
</gene>
<proteinExistence type="predicted"/>
<protein>
    <submittedName>
        <fullName evidence="2">Uncharacterized protein</fullName>
    </submittedName>
</protein>
<accession>A0ABP8QD97</accession>
<keyword evidence="3" id="KW-1185">Reference proteome</keyword>
<sequence>MNADMSVKCAHTAVRVPRCPTTSRRPAETGVFTRERSIAGAGWSATHHHTTNARATLSTAVPRKVGVQPYARRAADSGTVPPTWPSDPVIAVSAVSTANRRRGNQEAARRTTLMNVKASPRPTMPRPRTASGREVATANSASPRAMHSSATPSIRRGPNRSAMMPLGICMTRYTPSCRIAKVDSAVAPTPKRCWAARAATPRLVRWKKATR</sequence>
<reference evidence="3" key="1">
    <citation type="journal article" date="2019" name="Int. J. Syst. Evol. Microbiol.">
        <title>The Global Catalogue of Microorganisms (GCM) 10K type strain sequencing project: providing services to taxonomists for standard genome sequencing and annotation.</title>
        <authorList>
            <consortium name="The Broad Institute Genomics Platform"/>
            <consortium name="The Broad Institute Genome Sequencing Center for Infectious Disease"/>
            <person name="Wu L."/>
            <person name="Ma J."/>
        </authorList>
    </citation>
    <scope>NUCLEOTIDE SEQUENCE [LARGE SCALE GENOMIC DNA]</scope>
    <source>
        <strain evidence="3">JCM 17933</strain>
    </source>
</reference>
<dbReference type="Proteomes" id="UP001500503">
    <property type="component" value="Unassembled WGS sequence"/>
</dbReference>
<feature type="region of interest" description="Disordered" evidence="1">
    <location>
        <begin position="118"/>
        <end position="159"/>
    </location>
</feature>
<feature type="compositionally biased region" description="Polar residues" evidence="1">
    <location>
        <begin position="137"/>
        <end position="152"/>
    </location>
</feature>
<name>A0ABP8QD97_9ACTN</name>
<comment type="caution">
    <text evidence="2">The sequence shown here is derived from an EMBL/GenBank/DDBJ whole genome shotgun (WGS) entry which is preliminary data.</text>
</comment>
<organism evidence="2 3">
    <name type="scientific">Actinoallomurus oryzae</name>
    <dbReference type="NCBI Taxonomy" id="502180"/>
    <lineage>
        <taxon>Bacteria</taxon>
        <taxon>Bacillati</taxon>
        <taxon>Actinomycetota</taxon>
        <taxon>Actinomycetes</taxon>
        <taxon>Streptosporangiales</taxon>
        <taxon>Thermomonosporaceae</taxon>
        <taxon>Actinoallomurus</taxon>
    </lineage>
</organism>
<evidence type="ECO:0000313" key="2">
    <source>
        <dbReference type="EMBL" id="GAA4501287.1"/>
    </source>
</evidence>
<evidence type="ECO:0000313" key="3">
    <source>
        <dbReference type="Proteomes" id="UP001500503"/>
    </source>
</evidence>
<dbReference type="EMBL" id="BAABHF010000025">
    <property type="protein sequence ID" value="GAA4501287.1"/>
    <property type="molecule type" value="Genomic_DNA"/>
</dbReference>
<evidence type="ECO:0000256" key="1">
    <source>
        <dbReference type="SAM" id="MobiDB-lite"/>
    </source>
</evidence>